<evidence type="ECO:0000313" key="1">
    <source>
        <dbReference type="EMBL" id="KGJ53869.1"/>
    </source>
</evidence>
<dbReference type="EMBL" id="JQIF01000031">
    <property type="protein sequence ID" value="KGJ53869.1"/>
    <property type="molecule type" value="Genomic_DNA"/>
</dbReference>
<comment type="caution">
    <text evidence="1">The sequence shown here is derived from an EMBL/GenBank/DDBJ whole genome shotgun (WGS) entry which is preliminary data.</text>
</comment>
<reference evidence="1 2" key="1">
    <citation type="submission" date="2014-08" db="EMBL/GenBank/DDBJ databases">
        <title>Clostridium innocuum, an unnegligible vancomycin-resistant pathogen causing extra-intestinal infections.</title>
        <authorList>
            <person name="Feng Y."/>
            <person name="Chiu C.-H."/>
        </authorList>
    </citation>
    <scope>NUCLEOTIDE SEQUENCE [LARGE SCALE GENOMIC DNA]</scope>
    <source>
        <strain evidence="1 2">AN88</strain>
    </source>
</reference>
<evidence type="ECO:0000313" key="2">
    <source>
        <dbReference type="Proteomes" id="UP000030008"/>
    </source>
</evidence>
<organism evidence="1 2">
    <name type="scientific">Clostridium innocuum</name>
    <dbReference type="NCBI Taxonomy" id="1522"/>
    <lineage>
        <taxon>Bacteria</taxon>
        <taxon>Bacillati</taxon>
        <taxon>Bacillota</taxon>
        <taxon>Clostridia</taxon>
        <taxon>Eubacteriales</taxon>
        <taxon>Clostridiaceae</taxon>
        <taxon>Clostridium</taxon>
    </lineage>
</organism>
<dbReference type="AlphaFoldDB" id="A0A099I7F8"/>
<evidence type="ECO:0008006" key="3">
    <source>
        <dbReference type="Google" id="ProtNLM"/>
    </source>
</evidence>
<protein>
    <recommendedName>
        <fullName evidence="3">VCBS repeat-containing protein</fullName>
    </recommendedName>
</protein>
<sequence length="341" mass="38616">MKITKKKLDEIRRCYCAASIHMNHENHIIYASEDPDVMCEMFSGKSFEHKETIWKKAGGCMSIIPIPNREGEFLAVQEFYLKVSPSLSKIVWGKYTEGGFVIKDVLQLPYIHRFDIYHKNGVNYFIGATIATAKQNKEDWSVPGRIYVGELPEDLNEGIQIEVLMDGLYRNHGYYRDAQHTCGYFGSDQGIVKVTPPAHRGGQWQVEYVLSGTIGEIAVLDIDGDGEQEIMTIEPFHGTEIHIYKKLEGSYQRVYTYENEIDFAHTLVGGTLRGVPTFLAGVRRRDAELFYVQYKDGAFVTKEIDRGVGPANLCLVNEEDRDLIVAANHTANEAAVYIVED</sequence>
<gene>
    <name evidence="1" type="ORF">CIAN88_06920</name>
</gene>
<name>A0A099I7F8_CLOIN</name>
<accession>A0A099I7F8</accession>
<dbReference type="Proteomes" id="UP000030008">
    <property type="component" value="Unassembled WGS sequence"/>
</dbReference>
<proteinExistence type="predicted"/>
<dbReference type="RefSeq" id="WP_044904734.1">
    <property type="nucleotide sequence ID" value="NZ_JQIF01000031.1"/>
</dbReference>